<dbReference type="Pfam" id="PF02129">
    <property type="entry name" value="Peptidase_S15"/>
    <property type="match status" value="1"/>
</dbReference>
<dbReference type="InterPro" id="IPR000383">
    <property type="entry name" value="Xaa-Pro-like_dom"/>
</dbReference>
<keyword evidence="1 4" id="KW-0378">Hydrolase</keyword>
<dbReference type="RefSeq" id="WP_377536274.1">
    <property type="nucleotide sequence ID" value="NZ_JBHSQQ010000009.1"/>
</dbReference>
<feature type="signal peptide" evidence="2">
    <location>
        <begin position="1"/>
        <end position="31"/>
    </location>
</feature>
<organism evidence="4 5">
    <name type="scientific">Micromonospora harpali</name>
    <dbReference type="NCBI Taxonomy" id="1490225"/>
    <lineage>
        <taxon>Bacteria</taxon>
        <taxon>Bacillati</taxon>
        <taxon>Actinomycetota</taxon>
        <taxon>Actinomycetes</taxon>
        <taxon>Micromonosporales</taxon>
        <taxon>Micromonosporaceae</taxon>
        <taxon>Micromonospora</taxon>
    </lineage>
</organism>
<dbReference type="InterPro" id="IPR029058">
    <property type="entry name" value="AB_hydrolase_fold"/>
</dbReference>
<dbReference type="GO" id="GO:0016787">
    <property type="term" value="F:hydrolase activity"/>
    <property type="evidence" value="ECO:0007669"/>
    <property type="project" value="UniProtKB-KW"/>
</dbReference>
<dbReference type="EMBL" id="JBHSQQ010000009">
    <property type="protein sequence ID" value="MFC5940540.1"/>
    <property type="molecule type" value="Genomic_DNA"/>
</dbReference>
<feature type="domain" description="Xaa-Pro dipeptidyl-peptidase C-terminal" evidence="3">
    <location>
        <begin position="358"/>
        <end position="616"/>
    </location>
</feature>
<keyword evidence="5" id="KW-1185">Reference proteome</keyword>
<evidence type="ECO:0000256" key="2">
    <source>
        <dbReference type="SAM" id="SignalP"/>
    </source>
</evidence>
<protein>
    <submittedName>
        <fullName evidence="4">CocE/NonD family hydrolase</fullName>
    </submittedName>
</protein>
<dbReference type="SUPFAM" id="SSF53474">
    <property type="entry name" value="alpha/beta-Hydrolases"/>
    <property type="match status" value="1"/>
</dbReference>
<name>A0ABW1HH35_9ACTN</name>
<dbReference type="Pfam" id="PF08530">
    <property type="entry name" value="PepX_C"/>
    <property type="match status" value="1"/>
</dbReference>
<keyword evidence="2" id="KW-0732">Signal</keyword>
<dbReference type="Proteomes" id="UP001596207">
    <property type="component" value="Unassembled WGS sequence"/>
</dbReference>
<dbReference type="InterPro" id="IPR005674">
    <property type="entry name" value="CocE/Ser_esterase"/>
</dbReference>
<evidence type="ECO:0000313" key="4">
    <source>
        <dbReference type="EMBL" id="MFC5940540.1"/>
    </source>
</evidence>
<comment type="caution">
    <text evidence="4">The sequence shown here is derived from an EMBL/GenBank/DDBJ whole genome shotgun (WGS) entry which is preliminary data.</text>
</comment>
<reference evidence="5" key="1">
    <citation type="journal article" date="2019" name="Int. J. Syst. Evol. Microbiol.">
        <title>The Global Catalogue of Microorganisms (GCM) 10K type strain sequencing project: providing services to taxonomists for standard genome sequencing and annotation.</title>
        <authorList>
            <consortium name="The Broad Institute Genomics Platform"/>
            <consortium name="The Broad Institute Genome Sequencing Center for Infectious Disease"/>
            <person name="Wu L."/>
            <person name="Ma J."/>
        </authorList>
    </citation>
    <scope>NUCLEOTIDE SEQUENCE [LARGE SCALE GENOMIC DNA]</scope>
    <source>
        <strain evidence="5">CGMCC 4.7173</strain>
    </source>
</reference>
<dbReference type="InterPro" id="IPR013736">
    <property type="entry name" value="Xaa-Pro_dipept_C"/>
</dbReference>
<dbReference type="SUPFAM" id="SSF49785">
    <property type="entry name" value="Galactose-binding domain-like"/>
    <property type="match status" value="1"/>
</dbReference>
<dbReference type="InterPro" id="IPR008979">
    <property type="entry name" value="Galactose-bd-like_sf"/>
</dbReference>
<evidence type="ECO:0000313" key="5">
    <source>
        <dbReference type="Proteomes" id="UP001596207"/>
    </source>
</evidence>
<evidence type="ECO:0000259" key="3">
    <source>
        <dbReference type="SMART" id="SM00939"/>
    </source>
</evidence>
<dbReference type="Gene3D" id="2.60.120.260">
    <property type="entry name" value="Galactose-binding domain-like"/>
    <property type="match status" value="1"/>
</dbReference>
<accession>A0ABW1HH35</accession>
<feature type="chain" id="PRO_5047225834" evidence="2">
    <location>
        <begin position="32"/>
        <end position="658"/>
    </location>
</feature>
<proteinExistence type="predicted"/>
<dbReference type="SMART" id="SM00939">
    <property type="entry name" value="PepX_C"/>
    <property type="match status" value="1"/>
</dbReference>
<dbReference type="Gene3D" id="3.40.50.1820">
    <property type="entry name" value="alpha/beta hydrolase"/>
    <property type="match status" value="2"/>
</dbReference>
<dbReference type="NCBIfam" id="TIGR00976">
    <property type="entry name" value="CocE_NonD"/>
    <property type="match status" value="1"/>
</dbReference>
<gene>
    <name evidence="4" type="ORF">ACFPZ4_03495</name>
</gene>
<evidence type="ECO:0000256" key="1">
    <source>
        <dbReference type="ARBA" id="ARBA00022801"/>
    </source>
</evidence>
<sequence length="658" mass="70615">MAATGTPLRAGAAVLAAVLLAALGAAPQAVAASDAPAIVVQDGVTQPVFGYADAIRERLFIDSTFDSDNDGLRDIIAFDLMRPAATANGLKVPVIMDASPYYSTVCRGNESECKADLDGDGLLDKWPLFYDNYFVPRGYAVILLDMVGTNNSTGCPTTNANQDNLSAKQAINWLNGRATARNAAGQVVTADWHNGKSGMIGKSYDGSLAMATAVTGVKGLTTVVPISGPTEYYDYVRSNGVVTRGNSYVASLANTVTNPERRDYCKPVRDAMAAADGDEHGDYTAFWNERSYVKKVPNMTASVLLYHGLNDDNVRPDHFSKFWYALAENNIPRKLWLSQEGHVDPFDSRRAVWVSTLHRWFDFWLHGVANGIMDEPRVDLERAADVWETHADWPIPGKADTEVFLQPGTTGAGGLKLVPTAKPATGAFQDSRTQSQNTMILNPDTVQPNRLAFLSAPLTAPLHISGTPTVQLRASADQTDTNFGAILVDYGTDERVAHRASGEGIITLATEDCWGLNSPTDDGCYKQTAKRVATADYELVTKGIMDAQNRQSIRTAVPLVVGESYNFTFPLLPEDYVFKPGHRIGVIIVASYPQYSSQADTTAANINVALKSSKIVLPVVGGTTAAHAAGSPVQGVAVAHDATVGEGGREQAPIDKHC</sequence>